<dbReference type="EMBL" id="JBBWWQ010000012">
    <property type="protein sequence ID" value="KAK8934501.1"/>
    <property type="molecule type" value="Genomic_DNA"/>
</dbReference>
<organism evidence="2 3">
    <name type="scientific">Platanthera zijinensis</name>
    <dbReference type="NCBI Taxonomy" id="2320716"/>
    <lineage>
        <taxon>Eukaryota</taxon>
        <taxon>Viridiplantae</taxon>
        <taxon>Streptophyta</taxon>
        <taxon>Embryophyta</taxon>
        <taxon>Tracheophyta</taxon>
        <taxon>Spermatophyta</taxon>
        <taxon>Magnoliopsida</taxon>
        <taxon>Liliopsida</taxon>
        <taxon>Asparagales</taxon>
        <taxon>Orchidaceae</taxon>
        <taxon>Orchidoideae</taxon>
        <taxon>Orchideae</taxon>
        <taxon>Orchidinae</taxon>
        <taxon>Platanthera</taxon>
    </lineage>
</organism>
<sequence length="97" mass="11216">MSTEFVGELKGRGRTKGAILPPTTPTGNLTAADELQDRKFSFRQSPLIRQPPRIAYLSVHLQHAVIVTLSFFTMSLRHYVAKEDWSMYQIFQYHSRF</sequence>
<dbReference type="Proteomes" id="UP001418222">
    <property type="component" value="Unassembled WGS sequence"/>
</dbReference>
<feature type="region of interest" description="Disordered" evidence="1">
    <location>
        <begin position="1"/>
        <end position="30"/>
    </location>
</feature>
<dbReference type="AlphaFoldDB" id="A0AAP0G287"/>
<evidence type="ECO:0000313" key="3">
    <source>
        <dbReference type="Proteomes" id="UP001418222"/>
    </source>
</evidence>
<evidence type="ECO:0000256" key="1">
    <source>
        <dbReference type="SAM" id="MobiDB-lite"/>
    </source>
</evidence>
<evidence type="ECO:0000313" key="2">
    <source>
        <dbReference type="EMBL" id="KAK8934501.1"/>
    </source>
</evidence>
<protein>
    <submittedName>
        <fullName evidence="2">Uncharacterized protein</fullName>
    </submittedName>
</protein>
<keyword evidence="3" id="KW-1185">Reference proteome</keyword>
<gene>
    <name evidence="2" type="ORF">KSP39_PZI014300</name>
</gene>
<proteinExistence type="predicted"/>
<comment type="caution">
    <text evidence="2">The sequence shown here is derived from an EMBL/GenBank/DDBJ whole genome shotgun (WGS) entry which is preliminary data.</text>
</comment>
<reference evidence="2 3" key="1">
    <citation type="journal article" date="2022" name="Nat. Plants">
        <title>Genomes of leafy and leafless Platanthera orchids illuminate the evolution of mycoheterotrophy.</title>
        <authorList>
            <person name="Li M.H."/>
            <person name="Liu K.W."/>
            <person name="Li Z."/>
            <person name="Lu H.C."/>
            <person name="Ye Q.L."/>
            <person name="Zhang D."/>
            <person name="Wang J.Y."/>
            <person name="Li Y.F."/>
            <person name="Zhong Z.M."/>
            <person name="Liu X."/>
            <person name="Yu X."/>
            <person name="Liu D.K."/>
            <person name="Tu X.D."/>
            <person name="Liu B."/>
            <person name="Hao Y."/>
            <person name="Liao X.Y."/>
            <person name="Jiang Y.T."/>
            <person name="Sun W.H."/>
            <person name="Chen J."/>
            <person name="Chen Y.Q."/>
            <person name="Ai Y."/>
            <person name="Zhai J.W."/>
            <person name="Wu S.S."/>
            <person name="Zhou Z."/>
            <person name="Hsiao Y.Y."/>
            <person name="Wu W.L."/>
            <person name="Chen Y.Y."/>
            <person name="Lin Y.F."/>
            <person name="Hsu J.L."/>
            <person name="Li C.Y."/>
            <person name="Wang Z.W."/>
            <person name="Zhao X."/>
            <person name="Zhong W.Y."/>
            <person name="Ma X.K."/>
            <person name="Ma L."/>
            <person name="Huang J."/>
            <person name="Chen G.Z."/>
            <person name="Huang M.Z."/>
            <person name="Huang L."/>
            <person name="Peng D.H."/>
            <person name="Luo Y.B."/>
            <person name="Zou S.Q."/>
            <person name="Chen S.P."/>
            <person name="Lan S."/>
            <person name="Tsai W.C."/>
            <person name="Van de Peer Y."/>
            <person name="Liu Z.J."/>
        </authorList>
    </citation>
    <scope>NUCLEOTIDE SEQUENCE [LARGE SCALE GENOMIC DNA]</scope>
    <source>
        <strain evidence="2">Lor287</strain>
    </source>
</reference>
<name>A0AAP0G287_9ASPA</name>
<accession>A0AAP0G287</accession>